<protein>
    <recommendedName>
        <fullName evidence="3">Tail spike TSP1/Gp66 N-terminal domain-containing protein</fullName>
    </recommendedName>
</protein>
<keyword evidence="2" id="KW-1185">Reference proteome</keyword>
<reference evidence="1 2" key="1">
    <citation type="submission" date="2017-12" db="EMBL/GenBank/DDBJ databases">
        <title>Characterization of six clinical isolates of Enterochimera gen. nov., a novel genus of the Yersiniaciae family and the three species Enterochimera arupensis sp. nov., Enterochimera coloradensis sp. nov, and Enterochimera californica sp. nov.</title>
        <authorList>
            <person name="Rossi A."/>
            <person name="Fisher M."/>
        </authorList>
    </citation>
    <scope>NUCLEOTIDE SEQUENCE [LARGE SCALE GENOMIC DNA]</scope>
    <source>
        <strain evidence="2">2015-Iso6</strain>
    </source>
</reference>
<dbReference type="Proteomes" id="UP000234240">
    <property type="component" value="Unassembled WGS sequence"/>
</dbReference>
<dbReference type="PROSITE" id="PS51318">
    <property type="entry name" value="TAT"/>
    <property type="match status" value="1"/>
</dbReference>
<comment type="caution">
    <text evidence="1">The sequence shown here is derived from an EMBL/GenBank/DDBJ whole genome shotgun (WGS) entry which is preliminary data.</text>
</comment>
<dbReference type="AlphaFoldDB" id="A0A2N5DX17"/>
<dbReference type="EMBL" id="PJZF01000023">
    <property type="protein sequence ID" value="PLR31843.1"/>
    <property type="molecule type" value="Genomic_DNA"/>
</dbReference>
<evidence type="ECO:0000313" key="2">
    <source>
        <dbReference type="Proteomes" id="UP000234240"/>
    </source>
</evidence>
<proteinExistence type="predicted"/>
<organism evidence="1 2">
    <name type="scientific">Chimaeribacter californicus</name>
    <dbReference type="NCBI Taxonomy" id="2060067"/>
    <lineage>
        <taxon>Bacteria</taxon>
        <taxon>Pseudomonadati</taxon>
        <taxon>Pseudomonadota</taxon>
        <taxon>Gammaproteobacteria</taxon>
        <taxon>Enterobacterales</taxon>
        <taxon>Yersiniaceae</taxon>
        <taxon>Chimaeribacter</taxon>
    </lineage>
</organism>
<accession>A0A2N5DX17</accession>
<name>A0A2N5DX17_9GAMM</name>
<dbReference type="InterPro" id="IPR006311">
    <property type="entry name" value="TAT_signal"/>
</dbReference>
<evidence type="ECO:0000313" key="1">
    <source>
        <dbReference type="EMBL" id="PLR31843.1"/>
    </source>
</evidence>
<sequence>MRLLKNLTDKTKNTINTSRRSALTKVLVGTPLVALLTLEKTQAAPAAAAPITTLPPDNEMTGKDLRRMMRASDGLKSIGRCSNIRDLRTIEPTIIGQKIDVASYHPGWSDIANGALGGGEFWYDAADTSSPDDGGRVIVTKGGKRWKRITDQLLPSHFGCVPGGKVDVTDNMRRYINACQGGVADFTNGPWLISGTLDLTNLSKIVSDSTGKFMVDTENFHGDWAIQLGDPKQKAGQGRCGSVSLDGILIAHSHSRSRKLNGIYMKGSWLNIGHVRAENFNGIGIYQDSVWDSTTQRLSAELCGNISTPQIKLGSNGDTHNASHIVSIQSEQAYHYSLYIDVLRDVIDNIHAERTYILTNDDGTKLQSNVKYRNVFILLGNSIINHAVMDAATTKTAPDGTPVTSHQLSVNLNADYGAVNTLNARNSILCTNFGHLSTFDVVACDAWYFSDPVTKLSISDLRAKRVVASSDLQFTNCVISEEFELRFNAKNVTMSSVDIGLIDFTAEYQGDISFSNCHIKTVKGLGKPKPAFSVTVFRDCRIDNLTGANGSRARFYGGFINAINLASGSSTEFYDLSCGSFGYQGSAEFITRGVRAQKVNNWAHPQHVPFPAGTTTDVLGEIKAGQPFRYINVDGKTGWRGEK</sequence>
<evidence type="ECO:0008006" key="3">
    <source>
        <dbReference type="Google" id="ProtNLM"/>
    </source>
</evidence>
<dbReference type="OrthoDB" id="6500479at2"/>
<dbReference type="RefSeq" id="WP_101818088.1">
    <property type="nucleotide sequence ID" value="NZ_PJZF01000023.1"/>
</dbReference>
<gene>
    <name evidence="1" type="ORF">CYR55_19930</name>
</gene>